<dbReference type="STRING" id="743788.S8E280"/>
<dbReference type="InParanoid" id="S8E280"/>
<dbReference type="OrthoDB" id="2799068at2759"/>
<gene>
    <name evidence="1" type="ORF">FOMPIDRAFT_1079837</name>
</gene>
<proteinExistence type="predicted"/>
<dbReference type="EMBL" id="KE504158">
    <property type="protein sequence ID" value="EPS99251.1"/>
    <property type="molecule type" value="Genomic_DNA"/>
</dbReference>
<organism evidence="1 2">
    <name type="scientific">Fomitopsis schrenkii</name>
    <name type="common">Brown rot fungus</name>
    <dbReference type="NCBI Taxonomy" id="2126942"/>
    <lineage>
        <taxon>Eukaryota</taxon>
        <taxon>Fungi</taxon>
        <taxon>Dikarya</taxon>
        <taxon>Basidiomycota</taxon>
        <taxon>Agaricomycotina</taxon>
        <taxon>Agaricomycetes</taxon>
        <taxon>Polyporales</taxon>
        <taxon>Fomitopsis</taxon>
    </lineage>
</organism>
<feature type="non-terminal residue" evidence="1">
    <location>
        <position position="1"/>
    </location>
</feature>
<name>S8E280_FOMSC</name>
<dbReference type="HOGENOM" id="CLU_033082_6_1_1"/>
<dbReference type="Proteomes" id="UP000015241">
    <property type="component" value="Unassembled WGS sequence"/>
</dbReference>
<feature type="non-terminal residue" evidence="1">
    <location>
        <position position="155"/>
    </location>
</feature>
<dbReference type="AlphaFoldDB" id="S8E280"/>
<dbReference type="InterPro" id="IPR011333">
    <property type="entry name" value="SKP1/BTB/POZ_sf"/>
</dbReference>
<dbReference type="eggNOG" id="ENOG502SPAA">
    <property type="taxonomic scope" value="Eukaryota"/>
</dbReference>
<protein>
    <recommendedName>
        <fullName evidence="3">BTB domain-containing protein</fullName>
    </recommendedName>
</protein>
<keyword evidence="2" id="KW-1185">Reference proteome</keyword>
<evidence type="ECO:0000313" key="2">
    <source>
        <dbReference type="Proteomes" id="UP000015241"/>
    </source>
</evidence>
<sequence>FWFSDGDIVLEVEQHRFRVHGAHLQCSEIFSDMLAMPQPPDAEKVDGCPLVRLVDTAQDWQVALKWIYDPASLAIMQHPVPFSLLSSALRIGTKYEIPALREWAIGHLRACWPSELENMDDNSRPCAAEAISLANECEVPEILPAAFYALSLQRF</sequence>
<dbReference type="Gene3D" id="3.30.710.10">
    <property type="entry name" value="Potassium Channel Kv1.1, Chain A"/>
    <property type="match status" value="1"/>
</dbReference>
<evidence type="ECO:0008006" key="3">
    <source>
        <dbReference type="Google" id="ProtNLM"/>
    </source>
</evidence>
<accession>S8E280</accession>
<evidence type="ECO:0000313" key="1">
    <source>
        <dbReference type="EMBL" id="EPS99251.1"/>
    </source>
</evidence>
<reference evidence="1 2" key="1">
    <citation type="journal article" date="2012" name="Science">
        <title>The Paleozoic origin of enzymatic lignin decomposition reconstructed from 31 fungal genomes.</title>
        <authorList>
            <person name="Floudas D."/>
            <person name="Binder M."/>
            <person name="Riley R."/>
            <person name="Barry K."/>
            <person name="Blanchette R.A."/>
            <person name="Henrissat B."/>
            <person name="Martinez A.T."/>
            <person name="Otillar R."/>
            <person name="Spatafora J.W."/>
            <person name="Yadav J.S."/>
            <person name="Aerts A."/>
            <person name="Benoit I."/>
            <person name="Boyd A."/>
            <person name="Carlson A."/>
            <person name="Copeland A."/>
            <person name="Coutinho P.M."/>
            <person name="de Vries R.P."/>
            <person name="Ferreira P."/>
            <person name="Findley K."/>
            <person name="Foster B."/>
            <person name="Gaskell J."/>
            <person name="Glotzer D."/>
            <person name="Gorecki P."/>
            <person name="Heitman J."/>
            <person name="Hesse C."/>
            <person name="Hori C."/>
            <person name="Igarashi K."/>
            <person name="Jurgens J.A."/>
            <person name="Kallen N."/>
            <person name="Kersten P."/>
            <person name="Kohler A."/>
            <person name="Kuees U."/>
            <person name="Kumar T.K.A."/>
            <person name="Kuo A."/>
            <person name="LaButti K."/>
            <person name="Larrondo L.F."/>
            <person name="Lindquist E."/>
            <person name="Ling A."/>
            <person name="Lombard V."/>
            <person name="Lucas S."/>
            <person name="Lundell T."/>
            <person name="Martin R."/>
            <person name="McLaughlin D.J."/>
            <person name="Morgenstern I."/>
            <person name="Morin E."/>
            <person name="Murat C."/>
            <person name="Nagy L.G."/>
            <person name="Nolan M."/>
            <person name="Ohm R.A."/>
            <person name="Patyshakuliyeva A."/>
            <person name="Rokas A."/>
            <person name="Ruiz-Duenas F.J."/>
            <person name="Sabat G."/>
            <person name="Salamov A."/>
            <person name="Samejima M."/>
            <person name="Schmutz J."/>
            <person name="Slot J.C."/>
            <person name="St John F."/>
            <person name="Stenlid J."/>
            <person name="Sun H."/>
            <person name="Sun S."/>
            <person name="Syed K."/>
            <person name="Tsang A."/>
            <person name="Wiebenga A."/>
            <person name="Young D."/>
            <person name="Pisabarro A."/>
            <person name="Eastwood D.C."/>
            <person name="Martin F."/>
            <person name="Cullen D."/>
            <person name="Grigoriev I.V."/>
            <person name="Hibbett D.S."/>
        </authorList>
    </citation>
    <scope>NUCLEOTIDE SEQUENCE</scope>
    <source>
        <strain evidence="2">FP-58527</strain>
    </source>
</reference>